<evidence type="ECO:0000259" key="5">
    <source>
        <dbReference type="PROSITE" id="PS51898"/>
    </source>
</evidence>
<dbReference type="Gene3D" id="1.10.443.10">
    <property type="entry name" value="Intergrase catalytic core"/>
    <property type="match status" value="1"/>
</dbReference>
<dbReference type="EMBL" id="CP120366">
    <property type="protein sequence ID" value="WHS96607.1"/>
    <property type="molecule type" value="Genomic_DNA"/>
</dbReference>
<dbReference type="Proteomes" id="UP001233264">
    <property type="component" value="Chromosome"/>
</dbReference>
<keyword evidence="3" id="KW-0233">DNA recombination</keyword>
<keyword evidence="9" id="KW-1185">Reference proteome</keyword>
<dbReference type="PANTHER" id="PTHR30349:SF90">
    <property type="entry name" value="TYROSINE RECOMBINASE XERD"/>
    <property type="match status" value="1"/>
</dbReference>
<reference evidence="8 9" key="1">
    <citation type="submission" date="2023-03" db="EMBL/GenBank/DDBJ databases">
        <authorList>
            <person name="Menendez E."/>
            <person name="Kaur S."/>
            <person name="Flores-Felix J.D."/>
            <person name="diCenzo G.C."/>
            <person name="Peix A."/>
            <person name="Velazquez E."/>
        </authorList>
    </citation>
    <scope>NUCLEOTIDE SEQUENCE [LARGE SCALE GENOMIC DNA]</scope>
    <source>
        <strain evidence="8 9">CCBAU 71714</strain>
        <plasmid evidence="8 9">pSkuCCBAU71714a</plasmid>
    </source>
</reference>
<evidence type="ECO:0000256" key="2">
    <source>
        <dbReference type="ARBA" id="ARBA00023125"/>
    </source>
</evidence>
<accession>A0ABY8TFR1</accession>
<dbReference type="PROSITE" id="PS51900">
    <property type="entry name" value="CB"/>
    <property type="match status" value="1"/>
</dbReference>
<dbReference type="InterPro" id="IPR044068">
    <property type="entry name" value="CB"/>
</dbReference>
<proteinExistence type="predicted"/>
<name>A0ABY8TFR1_9HYPH</name>
<protein>
    <submittedName>
        <fullName evidence="8">Site-specific integrase</fullName>
    </submittedName>
</protein>
<dbReference type="Proteomes" id="UP001233264">
    <property type="component" value="Plasmid pSkuCCBAU71714a"/>
</dbReference>
<dbReference type="EMBL" id="CP120365">
    <property type="protein sequence ID" value="WHS94248.1"/>
    <property type="molecule type" value="Genomic_DNA"/>
</dbReference>
<sequence>MPKSTEVLPECTQLMDPGKLRPFLEAFTSRLLNLGHTRLTVSGYEASARHFGQWLQSTKFAITEIDDDVVRRFAQHRCRCPGSRQADRLSAKYVNRARRFIGFLVEYGAVTPSTDELPGVDLHEVQIVAFQTWLRRHRGISERTVRRHGRMVMRLLAGLGPDPKLYDARLVRQVILDEAQRSSRANLKTMTMALRGYLKYLATQGLCQPGLDQAIPTVPQWRLSALPLYISTADVDRVVASCDVTTPIGIRDHAVLLLLARLGLRAGDVSSMCLEDIDWREGTLCVRGKGRREIRLPLPQDVGEAIIDYLREARPPAAWEQIFLRAVAPHRPLASATVSSIVKLALVRAGIDNAPSRGANLLRHSAATSMLRAGATLDMIGAVLRHRSVDTTAHYAKVDIDMLLQVAQPWPGSASC</sequence>
<dbReference type="InterPro" id="IPR050090">
    <property type="entry name" value="Tyrosine_recombinase_XerCD"/>
</dbReference>
<evidence type="ECO:0000313" key="8">
    <source>
        <dbReference type="EMBL" id="WHS96607.1"/>
    </source>
</evidence>
<evidence type="ECO:0000313" key="9">
    <source>
        <dbReference type="Proteomes" id="UP001233264"/>
    </source>
</evidence>
<dbReference type="InterPro" id="IPR002104">
    <property type="entry name" value="Integrase_catalytic"/>
</dbReference>
<dbReference type="Pfam" id="PF00589">
    <property type="entry name" value="Phage_integrase"/>
    <property type="match status" value="1"/>
</dbReference>
<keyword evidence="8" id="KW-0614">Plasmid</keyword>
<gene>
    <name evidence="7" type="ORF">PZL22_001954</name>
    <name evidence="8" type="ORF">PZL22_005541</name>
</gene>
<dbReference type="SUPFAM" id="SSF56349">
    <property type="entry name" value="DNA breaking-rejoining enzymes"/>
    <property type="match status" value="1"/>
</dbReference>
<feature type="domain" description="Tyr recombinase" evidence="5">
    <location>
        <begin position="225"/>
        <end position="408"/>
    </location>
</feature>
<dbReference type="InterPro" id="IPR011010">
    <property type="entry name" value="DNA_brk_join_enz"/>
</dbReference>
<keyword evidence="2 4" id="KW-0238">DNA-binding</keyword>
<evidence type="ECO:0000313" key="7">
    <source>
        <dbReference type="EMBL" id="WHS94248.1"/>
    </source>
</evidence>
<evidence type="ECO:0000256" key="4">
    <source>
        <dbReference type="PROSITE-ProRule" id="PRU01248"/>
    </source>
</evidence>
<evidence type="ECO:0000256" key="1">
    <source>
        <dbReference type="ARBA" id="ARBA00022908"/>
    </source>
</evidence>
<keyword evidence="1" id="KW-0229">DNA integration</keyword>
<geneLocation type="plasmid" evidence="8 9">
    <name>pSkuCCBAU71714a</name>
</geneLocation>
<dbReference type="InterPro" id="IPR010998">
    <property type="entry name" value="Integrase_recombinase_N"/>
</dbReference>
<evidence type="ECO:0000259" key="6">
    <source>
        <dbReference type="PROSITE" id="PS51900"/>
    </source>
</evidence>
<evidence type="ECO:0000256" key="3">
    <source>
        <dbReference type="ARBA" id="ARBA00023172"/>
    </source>
</evidence>
<dbReference type="PROSITE" id="PS51898">
    <property type="entry name" value="TYR_RECOMBINASE"/>
    <property type="match status" value="1"/>
</dbReference>
<dbReference type="InterPro" id="IPR013762">
    <property type="entry name" value="Integrase-like_cat_sf"/>
</dbReference>
<feature type="domain" description="Core-binding (CB)" evidence="6">
    <location>
        <begin position="124"/>
        <end position="202"/>
    </location>
</feature>
<organism evidence="8 9">
    <name type="scientific">Sinorhizobium kummerowiae</name>
    <dbReference type="NCBI Taxonomy" id="158892"/>
    <lineage>
        <taxon>Bacteria</taxon>
        <taxon>Pseudomonadati</taxon>
        <taxon>Pseudomonadota</taxon>
        <taxon>Alphaproteobacteria</taxon>
        <taxon>Hyphomicrobiales</taxon>
        <taxon>Rhizobiaceae</taxon>
        <taxon>Sinorhizobium/Ensifer group</taxon>
        <taxon>Sinorhizobium</taxon>
    </lineage>
</organism>
<dbReference type="PANTHER" id="PTHR30349">
    <property type="entry name" value="PHAGE INTEGRASE-RELATED"/>
    <property type="match status" value="1"/>
</dbReference>
<dbReference type="RefSeq" id="WP_127701869.1">
    <property type="nucleotide sequence ID" value="NZ_CP120365.1"/>
</dbReference>
<dbReference type="Gene3D" id="1.10.150.130">
    <property type="match status" value="1"/>
</dbReference>